<name>A0A6C2C3S6_9LACO</name>
<keyword evidence="2" id="KW-1185">Reference proteome</keyword>
<evidence type="ECO:0000313" key="2">
    <source>
        <dbReference type="Proteomes" id="UP000371977"/>
    </source>
</evidence>
<accession>A0A6C2C3S6</accession>
<dbReference type="OrthoDB" id="2146872at2"/>
<reference evidence="1 2" key="1">
    <citation type="submission" date="2019-01" db="EMBL/GenBank/DDBJ databases">
        <title>Weissella sp. nov., a novel lactic acid bacterium isolated from animal feces.</title>
        <authorList>
            <person name="Wang L.-T."/>
        </authorList>
    </citation>
    <scope>NUCLEOTIDE SEQUENCE [LARGE SCALE GENOMIC DNA]</scope>
    <source>
        <strain evidence="1 2">8H-2</strain>
    </source>
</reference>
<dbReference type="Proteomes" id="UP000371977">
    <property type="component" value="Unassembled WGS sequence"/>
</dbReference>
<dbReference type="AlphaFoldDB" id="A0A6C2C3S6"/>
<evidence type="ECO:0000313" key="1">
    <source>
        <dbReference type="EMBL" id="TYC47905.1"/>
    </source>
</evidence>
<protein>
    <submittedName>
        <fullName evidence="1">Transposase</fullName>
    </submittedName>
</protein>
<comment type="caution">
    <text evidence="1">The sequence shown here is derived from an EMBL/GenBank/DDBJ whole genome shotgun (WGS) entry which is preliminary data.</text>
</comment>
<sequence>MTIDEKLAYKNNEHSNNRQNRSWYRKGSLNFLRNRASFKTVSLPSNGQIEIKSAHHIKIQGFGIVQVVENIKNLKGSKIVISKVKRKNNDQFELQLVFTQEIKRLPQQPAIGVDWNMHNDELFRTSVNQVIKPNVIVFNQADRLEDAINQLKSLRDKTTWLNGNSKRISTMNNQIRFLNIKRNNILDEEYKQLAHQLLDNNNVVVLENLDSKDMWSVKRTNKAANRKLAKVKLYALQSFITSLANKTGKTLVKVDAYKTSQVEYGTEFEQKHKLDEKIELSNGEIVRGWKSLTGDNSIVIRDLNAAKNILAWGVNPEKHIKLKDYPNLKPSSLVSVN</sequence>
<dbReference type="EMBL" id="SDGZ01000026">
    <property type="protein sequence ID" value="TYC47905.1"/>
    <property type="molecule type" value="Genomic_DNA"/>
</dbReference>
<gene>
    <name evidence="1" type="ORF">ESZ50_10350</name>
</gene>
<organism evidence="1 2">
    <name type="scientific">Weissella muntiaci</name>
    <dbReference type="NCBI Taxonomy" id="2508881"/>
    <lineage>
        <taxon>Bacteria</taxon>
        <taxon>Bacillati</taxon>
        <taxon>Bacillota</taxon>
        <taxon>Bacilli</taxon>
        <taxon>Lactobacillales</taxon>
        <taxon>Lactobacillaceae</taxon>
        <taxon>Weissella</taxon>
    </lineage>
</organism>
<proteinExistence type="predicted"/>